<dbReference type="PANTHER" id="PTHR47074">
    <property type="entry name" value="BNAC02G40300D PROTEIN"/>
    <property type="match status" value="1"/>
</dbReference>
<dbReference type="AlphaFoldDB" id="A0AAW0LZM4"/>
<dbReference type="Proteomes" id="UP000237347">
    <property type="component" value="Unassembled WGS sequence"/>
</dbReference>
<evidence type="ECO:0000313" key="2">
    <source>
        <dbReference type="Proteomes" id="UP000237347"/>
    </source>
</evidence>
<comment type="caution">
    <text evidence="1">The sequence shown here is derived from an EMBL/GenBank/DDBJ whole genome shotgun (WGS) entry which is preliminary data.</text>
</comment>
<proteinExistence type="predicted"/>
<evidence type="ECO:0000313" key="1">
    <source>
        <dbReference type="EMBL" id="KAK7855988.1"/>
    </source>
</evidence>
<evidence type="ECO:0008006" key="3">
    <source>
        <dbReference type="Google" id="ProtNLM"/>
    </source>
</evidence>
<dbReference type="PANTHER" id="PTHR47074:SF73">
    <property type="entry name" value="OS04G0448401 PROTEIN"/>
    <property type="match status" value="1"/>
</dbReference>
<reference evidence="1 2" key="1">
    <citation type="journal article" date="2018" name="Sci. Data">
        <title>The draft genome sequence of cork oak.</title>
        <authorList>
            <person name="Ramos A.M."/>
            <person name="Usie A."/>
            <person name="Barbosa P."/>
            <person name="Barros P.M."/>
            <person name="Capote T."/>
            <person name="Chaves I."/>
            <person name="Simoes F."/>
            <person name="Abreu I."/>
            <person name="Carrasquinho I."/>
            <person name="Faro C."/>
            <person name="Guimaraes J.B."/>
            <person name="Mendonca D."/>
            <person name="Nobrega F."/>
            <person name="Rodrigues L."/>
            <person name="Saibo N.J.M."/>
            <person name="Varela M.C."/>
            <person name="Egas C."/>
            <person name="Matos J."/>
            <person name="Miguel C.M."/>
            <person name="Oliveira M.M."/>
            <person name="Ricardo C.P."/>
            <person name="Goncalves S."/>
        </authorList>
    </citation>
    <scope>NUCLEOTIDE SEQUENCE [LARGE SCALE GENOMIC DNA]</scope>
    <source>
        <strain evidence="2">cv. HL8</strain>
    </source>
</reference>
<protein>
    <recommendedName>
        <fullName evidence="3">RNase H type-1 domain-containing protein</fullName>
    </recommendedName>
</protein>
<dbReference type="InterPro" id="IPR052929">
    <property type="entry name" value="RNase_H-like_EbsB-rel"/>
</dbReference>
<accession>A0AAW0LZM4</accession>
<keyword evidence="2" id="KW-1185">Reference proteome</keyword>
<dbReference type="EMBL" id="PKMF04000040">
    <property type="protein sequence ID" value="KAK7855988.1"/>
    <property type="molecule type" value="Genomic_DNA"/>
</dbReference>
<organism evidence="1 2">
    <name type="scientific">Quercus suber</name>
    <name type="common">Cork oak</name>
    <dbReference type="NCBI Taxonomy" id="58331"/>
    <lineage>
        <taxon>Eukaryota</taxon>
        <taxon>Viridiplantae</taxon>
        <taxon>Streptophyta</taxon>
        <taxon>Embryophyta</taxon>
        <taxon>Tracheophyta</taxon>
        <taxon>Spermatophyta</taxon>
        <taxon>Magnoliopsida</taxon>
        <taxon>eudicotyledons</taxon>
        <taxon>Gunneridae</taxon>
        <taxon>Pentapetalae</taxon>
        <taxon>rosids</taxon>
        <taxon>fabids</taxon>
        <taxon>Fagales</taxon>
        <taxon>Fagaceae</taxon>
        <taxon>Quercus</taxon>
    </lineage>
</organism>
<gene>
    <name evidence="1" type="ORF">CFP56_025493</name>
</gene>
<name>A0AAW0LZM4_QUESU</name>
<sequence length="92" mass="10237">MNYLRRNVGSLYPSNCKVKSYVIQQWHPPDTNIYKVNFDAAVFRASTLVSVGGIVRDNRGDPIGALSMPVPLSQSAAELEALGLFSLRWRLV</sequence>